<gene>
    <name evidence="1" type="primary">katE_1</name>
    <name evidence="1" type="ORF">NCTC9140_03670</name>
</gene>
<dbReference type="EMBL" id="UGKQ01000007">
    <property type="protein sequence ID" value="STS81926.1"/>
    <property type="molecule type" value="Genomic_DNA"/>
</dbReference>
<organism evidence="1 2">
    <name type="scientific">Klebsiella pneumoniae</name>
    <dbReference type="NCBI Taxonomy" id="573"/>
    <lineage>
        <taxon>Bacteria</taxon>
        <taxon>Pseudomonadati</taxon>
        <taxon>Pseudomonadota</taxon>
        <taxon>Gammaproteobacteria</taxon>
        <taxon>Enterobacterales</taxon>
        <taxon>Enterobacteriaceae</taxon>
        <taxon>Klebsiella/Raoultella group</taxon>
        <taxon>Klebsiella</taxon>
        <taxon>Klebsiella pneumoniae complex</taxon>
    </lineage>
</organism>
<reference evidence="1 2" key="1">
    <citation type="submission" date="2018-06" db="EMBL/GenBank/DDBJ databases">
        <authorList>
            <consortium name="Pathogen Informatics"/>
            <person name="Doyle S."/>
        </authorList>
    </citation>
    <scope>NUCLEOTIDE SEQUENCE [LARGE SCALE GENOMIC DNA]</scope>
    <source>
        <strain evidence="1 2">NCTC9140</strain>
    </source>
</reference>
<dbReference type="AlphaFoldDB" id="A0A377TSM7"/>
<keyword evidence="1" id="KW-0575">Peroxidase</keyword>
<evidence type="ECO:0000313" key="2">
    <source>
        <dbReference type="Proteomes" id="UP000254938"/>
    </source>
</evidence>
<sequence length="65" mass="7004">MRRQLTSVLQVPTQGEEGVIVTDALDTPAADKLLALMTAHRVWSRSPKIAAYSGVVKKPGTLCRA</sequence>
<dbReference type="EC" id="1.11.1.6" evidence="1"/>
<protein>
    <submittedName>
        <fullName evidence="1">RpoS-dependent hydroperoxidase II</fullName>
        <ecNumber evidence="1">1.11.1.6</ecNumber>
    </submittedName>
</protein>
<name>A0A377TSM7_KLEPN</name>
<keyword evidence="1" id="KW-0560">Oxidoreductase</keyword>
<proteinExistence type="predicted"/>
<dbReference type="Proteomes" id="UP000254938">
    <property type="component" value="Unassembled WGS sequence"/>
</dbReference>
<evidence type="ECO:0000313" key="1">
    <source>
        <dbReference type="EMBL" id="STS81926.1"/>
    </source>
</evidence>
<accession>A0A377TSM7</accession>
<dbReference type="GO" id="GO:0004096">
    <property type="term" value="F:catalase activity"/>
    <property type="evidence" value="ECO:0007669"/>
    <property type="project" value="UniProtKB-EC"/>
</dbReference>